<proteinExistence type="predicted"/>
<dbReference type="EMBL" id="KE525420">
    <property type="protein sequence ID" value="KFB53530.1"/>
    <property type="molecule type" value="Genomic_DNA"/>
</dbReference>
<gene>
    <name evidence="1" type="ORF">ZHAS_00021759</name>
</gene>
<dbReference type="VEuPathDB" id="VectorBase:ASIC021759"/>
<sequence length="49" mass="5607">MASGSAQPFFILAAPMRAGLQYILKRRQDYFQYEPACSSNNDCRGEYKL</sequence>
<accession>A0A084WTI6</accession>
<dbReference type="EMBL" id="ATLV01026894">
    <property type="status" value="NOT_ANNOTATED_CDS"/>
    <property type="molecule type" value="Genomic_DNA"/>
</dbReference>
<name>A0A084WTI6_ANOSI</name>
<reference evidence="2" key="2">
    <citation type="submission" date="2020-05" db="UniProtKB">
        <authorList>
            <consortium name="EnsemblMetazoa"/>
        </authorList>
    </citation>
    <scope>IDENTIFICATION</scope>
</reference>
<protein>
    <submittedName>
        <fullName evidence="1 2">Transposase, IS4 family</fullName>
    </submittedName>
</protein>
<dbReference type="Proteomes" id="UP000030765">
    <property type="component" value="Unassembled WGS sequence"/>
</dbReference>
<organism evidence="1">
    <name type="scientific">Anopheles sinensis</name>
    <name type="common">Mosquito</name>
    <dbReference type="NCBI Taxonomy" id="74873"/>
    <lineage>
        <taxon>Eukaryota</taxon>
        <taxon>Metazoa</taxon>
        <taxon>Ecdysozoa</taxon>
        <taxon>Arthropoda</taxon>
        <taxon>Hexapoda</taxon>
        <taxon>Insecta</taxon>
        <taxon>Pterygota</taxon>
        <taxon>Neoptera</taxon>
        <taxon>Endopterygota</taxon>
        <taxon>Diptera</taxon>
        <taxon>Nematocera</taxon>
        <taxon>Culicoidea</taxon>
        <taxon>Culicidae</taxon>
        <taxon>Anophelinae</taxon>
        <taxon>Anopheles</taxon>
    </lineage>
</organism>
<reference evidence="1 3" key="1">
    <citation type="journal article" date="2014" name="BMC Genomics">
        <title>Genome sequence of Anopheles sinensis provides insight into genetics basis of mosquito competence for malaria parasites.</title>
        <authorList>
            <person name="Zhou D."/>
            <person name="Zhang D."/>
            <person name="Ding G."/>
            <person name="Shi L."/>
            <person name="Hou Q."/>
            <person name="Ye Y."/>
            <person name="Xu Y."/>
            <person name="Zhou H."/>
            <person name="Xiong C."/>
            <person name="Li S."/>
            <person name="Yu J."/>
            <person name="Hong S."/>
            <person name="Yu X."/>
            <person name="Zou P."/>
            <person name="Chen C."/>
            <person name="Chang X."/>
            <person name="Wang W."/>
            <person name="Lv Y."/>
            <person name="Sun Y."/>
            <person name="Ma L."/>
            <person name="Shen B."/>
            <person name="Zhu C."/>
        </authorList>
    </citation>
    <scope>NUCLEOTIDE SEQUENCE [LARGE SCALE GENOMIC DNA]</scope>
</reference>
<evidence type="ECO:0000313" key="2">
    <source>
        <dbReference type="EnsemblMetazoa" id="ASIC021759-PA"/>
    </source>
</evidence>
<keyword evidence="3" id="KW-1185">Reference proteome</keyword>
<dbReference type="EnsemblMetazoa" id="ASIC021759-RA">
    <property type="protein sequence ID" value="ASIC021759-PA"/>
    <property type="gene ID" value="ASIC021759"/>
</dbReference>
<evidence type="ECO:0000313" key="3">
    <source>
        <dbReference type="Proteomes" id="UP000030765"/>
    </source>
</evidence>
<evidence type="ECO:0000313" key="1">
    <source>
        <dbReference type="EMBL" id="KFB53530.1"/>
    </source>
</evidence>
<dbReference type="AlphaFoldDB" id="A0A084WTI6"/>